<proteinExistence type="predicted"/>
<dbReference type="Proteomes" id="UP001597100">
    <property type="component" value="Unassembled WGS sequence"/>
</dbReference>
<keyword evidence="1" id="KW-0732">Signal</keyword>
<accession>A0ABW3IB89</accession>
<feature type="transmembrane region" description="Helical" evidence="2">
    <location>
        <begin position="29"/>
        <end position="47"/>
    </location>
</feature>
<dbReference type="EMBL" id="JBHTJP010000013">
    <property type="protein sequence ID" value="MFD0975389.1"/>
    <property type="molecule type" value="Genomic_DNA"/>
</dbReference>
<sequence length="1064" mass="114556">MKDFTMDPLTKHVRGSRTGRWCCRMNGKFIFSLFTLIFLILPFNQLYSQKNTAENIQGIAPVITPPGGFEIDGNASAETAGDWESDAVNELAGLFLSTLLPEDFETGTPEFLFDPPYRDLSFFYRDGITNNDPTIFTSSNKIDDDPETYTWGAGSSPNKNEIQTAVVHFTYGDPTHPNGNNTTADDLWVVFAADRQVTNGSSYIDFEFLQNSLIRTGIEAGSGGFQSDGTDGGRTLGDLLVTVEFTIGGAAAKVVIREWVFENGEYFYREFPNYPENTIFGTVNTAVTPVPWPVYFTDPMPDGSYQYEINQWAEGAVNLSYYFGSDDPCFSISTLFVRTRTSGSSGTSELKDFPRLEQLELDLRQEITVTDPDPVCSPATVDLTAEGVATGCTGTLSYWNDAEATDEVDNPSAVGDGTYYIKCTSDQNDQCFDIKPVNVTVDITPDITVTDPDAVCFPETVDITGAASGCGEGYTISYWKDEAATVSLGSPEAVAESGTYYIKCVNNDNAACYEIEPVVVTISDTPDITITDPDPVCSPETADITGAASGCGEGYTLTYWEDEGATIVLEDPDSVGEGTYYIKCTNDTNADCFDVKAVNVVVDDTPSISIVNPDPVCDPETVDLTADGIVLNCSGNLSYWTDAEAINNPVPDPTAVGGGTYYVKCTNPDNDNCFDIKMVSVTANDVPEITVTDPDPVCAPSTVDITQASSGCGEDATLSYWEDAGATVPLANPDAVAISGTYYIKCTNNENENCYDIEPVNVTVSDTPELSVMDPDPVCAPETVDLTGVFSGCGEGYTVSFWNDAEATSSLLNPDAVGVSGTYYIKCVNNENTDCYDIKPVVVTIEICDQDACTLGYWKNHTDQWECYSTCTLYSEVFGIDFSVYSGNSDDSDLTLLEALNLGGGGIYNLARQSVAALLNECHGDVSYPYTGDLIQDVYDAFVGGSAGQLASELDMINNAYECPLGGSSATTAPSDSCPSVEAFSVSPVPFKDVINIKHEMNMSNVSIQIFDIRGNMVKSLSVPSAAAGQITTIQADFVRGTQMYMIKVSSDQGSFTKSVVSGK</sequence>
<evidence type="ECO:0000256" key="2">
    <source>
        <dbReference type="SAM" id="Phobius"/>
    </source>
</evidence>
<organism evidence="4 5">
    <name type="scientific">Salinimicrobium gaetbulicola</name>
    <dbReference type="NCBI Taxonomy" id="999702"/>
    <lineage>
        <taxon>Bacteria</taxon>
        <taxon>Pseudomonadati</taxon>
        <taxon>Bacteroidota</taxon>
        <taxon>Flavobacteriia</taxon>
        <taxon>Flavobacteriales</taxon>
        <taxon>Flavobacteriaceae</taxon>
        <taxon>Salinimicrobium</taxon>
    </lineage>
</organism>
<keyword evidence="2" id="KW-1133">Transmembrane helix</keyword>
<evidence type="ECO:0000313" key="5">
    <source>
        <dbReference type="Proteomes" id="UP001597100"/>
    </source>
</evidence>
<protein>
    <submittedName>
        <fullName evidence="4">T9SS type A sorting domain-containing protein</fullName>
    </submittedName>
</protein>
<dbReference type="InterPro" id="IPR026444">
    <property type="entry name" value="Secre_tail"/>
</dbReference>
<evidence type="ECO:0000313" key="4">
    <source>
        <dbReference type="EMBL" id="MFD0975389.1"/>
    </source>
</evidence>
<keyword evidence="2" id="KW-0812">Transmembrane</keyword>
<feature type="domain" description="Secretion system C-terminal sorting" evidence="3">
    <location>
        <begin position="987"/>
        <end position="1060"/>
    </location>
</feature>
<gene>
    <name evidence="4" type="ORF">ACFQ1G_01175</name>
</gene>
<keyword evidence="2" id="KW-0472">Membrane</keyword>
<reference evidence="5" key="1">
    <citation type="journal article" date="2019" name="Int. J. Syst. Evol. Microbiol.">
        <title>The Global Catalogue of Microorganisms (GCM) 10K type strain sequencing project: providing services to taxonomists for standard genome sequencing and annotation.</title>
        <authorList>
            <consortium name="The Broad Institute Genomics Platform"/>
            <consortium name="The Broad Institute Genome Sequencing Center for Infectious Disease"/>
            <person name="Wu L."/>
            <person name="Ma J."/>
        </authorList>
    </citation>
    <scope>NUCLEOTIDE SEQUENCE [LARGE SCALE GENOMIC DNA]</scope>
    <source>
        <strain evidence="5">CCUG 60898</strain>
    </source>
</reference>
<evidence type="ECO:0000259" key="3">
    <source>
        <dbReference type="Pfam" id="PF18962"/>
    </source>
</evidence>
<comment type="caution">
    <text evidence="4">The sequence shown here is derived from an EMBL/GenBank/DDBJ whole genome shotgun (WGS) entry which is preliminary data.</text>
</comment>
<dbReference type="RefSeq" id="WP_380736407.1">
    <property type="nucleotide sequence ID" value="NZ_JBHTJP010000013.1"/>
</dbReference>
<dbReference type="Pfam" id="PF18962">
    <property type="entry name" value="Por_Secre_tail"/>
    <property type="match status" value="1"/>
</dbReference>
<name>A0ABW3IB89_9FLAO</name>
<keyword evidence="5" id="KW-1185">Reference proteome</keyword>
<evidence type="ECO:0000256" key="1">
    <source>
        <dbReference type="ARBA" id="ARBA00022729"/>
    </source>
</evidence>